<protein>
    <submittedName>
        <fullName evidence="3">Armadillo/beta-catenin repeat family protein</fullName>
    </submittedName>
</protein>
<evidence type="ECO:0000313" key="3">
    <source>
        <dbReference type="EMBL" id="KAE8728005.1"/>
    </source>
</evidence>
<sequence>MELSLLVRPPSEFQEDECQIASNFQDVIVDDDDESTQQQQQKQELVLDEDGEKGKLKLPCSGEFNVGEDGNDDGFKTPTCLGQRIPASLKCPPAPRKPKYVPIISSKRKAVRRRILLDLTKEMECLFPPALLADLGNKIKKVRQGSDFK</sequence>
<proteinExistence type="predicted"/>
<dbReference type="PANTHER" id="PTHR33142">
    <property type="entry name" value="CYCLIN-DEPENDENT PROTEIN KINASE INHIBITOR SMR13"/>
    <property type="match status" value="1"/>
</dbReference>
<reference evidence="3" key="1">
    <citation type="submission" date="2019-09" db="EMBL/GenBank/DDBJ databases">
        <title>Draft genome information of white flower Hibiscus syriacus.</title>
        <authorList>
            <person name="Kim Y.-M."/>
        </authorList>
    </citation>
    <scope>NUCLEOTIDE SEQUENCE [LARGE SCALE GENOMIC DNA]</scope>
    <source>
        <strain evidence="3">YM2019G1</strain>
    </source>
</reference>
<dbReference type="OrthoDB" id="1933617at2759"/>
<dbReference type="PANTHER" id="PTHR33142:SF66">
    <property type="entry name" value="CYCLIN-DEPENDENT PROTEIN KINASE INHIBITOR SMR3"/>
    <property type="match status" value="1"/>
</dbReference>
<keyword evidence="4" id="KW-1185">Reference proteome</keyword>
<dbReference type="GO" id="GO:0004860">
    <property type="term" value="F:protein kinase inhibitor activity"/>
    <property type="evidence" value="ECO:0007669"/>
    <property type="project" value="UniProtKB-KW"/>
</dbReference>
<gene>
    <name evidence="3" type="ORF">F3Y22_tig00004810pilonHSYRG00036</name>
</gene>
<evidence type="ECO:0000313" key="4">
    <source>
        <dbReference type="Proteomes" id="UP000436088"/>
    </source>
</evidence>
<dbReference type="EMBL" id="VEPZ02000282">
    <property type="protein sequence ID" value="KAE8728005.1"/>
    <property type="molecule type" value="Genomic_DNA"/>
</dbReference>
<dbReference type="InterPro" id="IPR040389">
    <property type="entry name" value="SMR"/>
</dbReference>
<keyword evidence="2" id="KW-0131">Cell cycle</keyword>
<keyword evidence="1" id="KW-0649">Protein kinase inhibitor</keyword>
<dbReference type="AlphaFoldDB" id="A0A6A3CF80"/>
<accession>A0A6A3CF80</accession>
<dbReference type="GO" id="GO:0005634">
    <property type="term" value="C:nucleus"/>
    <property type="evidence" value="ECO:0007669"/>
    <property type="project" value="TreeGrafter"/>
</dbReference>
<dbReference type="Proteomes" id="UP000436088">
    <property type="component" value="Unassembled WGS sequence"/>
</dbReference>
<organism evidence="3 4">
    <name type="scientific">Hibiscus syriacus</name>
    <name type="common">Rose of Sharon</name>
    <dbReference type="NCBI Taxonomy" id="106335"/>
    <lineage>
        <taxon>Eukaryota</taxon>
        <taxon>Viridiplantae</taxon>
        <taxon>Streptophyta</taxon>
        <taxon>Embryophyta</taxon>
        <taxon>Tracheophyta</taxon>
        <taxon>Spermatophyta</taxon>
        <taxon>Magnoliopsida</taxon>
        <taxon>eudicotyledons</taxon>
        <taxon>Gunneridae</taxon>
        <taxon>Pentapetalae</taxon>
        <taxon>rosids</taxon>
        <taxon>malvids</taxon>
        <taxon>Malvales</taxon>
        <taxon>Malvaceae</taxon>
        <taxon>Malvoideae</taxon>
        <taxon>Hibiscus</taxon>
    </lineage>
</organism>
<dbReference type="GO" id="GO:0032875">
    <property type="term" value="P:regulation of DNA endoreduplication"/>
    <property type="evidence" value="ECO:0007669"/>
    <property type="project" value="InterPro"/>
</dbReference>
<evidence type="ECO:0000256" key="2">
    <source>
        <dbReference type="ARBA" id="ARBA00023306"/>
    </source>
</evidence>
<evidence type="ECO:0000256" key="1">
    <source>
        <dbReference type="ARBA" id="ARBA00023013"/>
    </source>
</evidence>
<comment type="caution">
    <text evidence="3">The sequence shown here is derived from an EMBL/GenBank/DDBJ whole genome shotgun (WGS) entry which is preliminary data.</text>
</comment>
<name>A0A6A3CF80_HIBSY</name>